<protein>
    <submittedName>
        <fullName evidence="2">Uncharacterized protein</fullName>
    </submittedName>
</protein>
<keyword evidence="1" id="KW-0732">Signal</keyword>
<name>A0A821MI24_9BILA</name>
<organism evidence="2 3">
    <name type="scientific">Rotaria socialis</name>
    <dbReference type="NCBI Taxonomy" id="392032"/>
    <lineage>
        <taxon>Eukaryota</taxon>
        <taxon>Metazoa</taxon>
        <taxon>Spiralia</taxon>
        <taxon>Gnathifera</taxon>
        <taxon>Rotifera</taxon>
        <taxon>Eurotatoria</taxon>
        <taxon>Bdelloidea</taxon>
        <taxon>Philodinida</taxon>
        <taxon>Philodinidae</taxon>
        <taxon>Rotaria</taxon>
    </lineage>
</organism>
<reference evidence="2" key="1">
    <citation type="submission" date="2021-02" db="EMBL/GenBank/DDBJ databases">
        <authorList>
            <person name="Nowell W R."/>
        </authorList>
    </citation>
    <scope>NUCLEOTIDE SEQUENCE</scope>
</reference>
<feature type="non-terminal residue" evidence="2">
    <location>
        <position position="52"/>
    </location>
</feature>
<evidence type="ECO:0000313" key="2">
    <source>
        <dbReference type="EMBL" id="CAF4768350.1"/>
    </source>
</evidence>
<feature type="chain" id="PRO_5033034148" evidence="1">
    <location>
        <begin position="20"/>
        <end position="52"/>
    </location>
</feature>
<feature type="signal peptide" evidence="1">
    <location>
        <begin position="1"/>
        <end position="19"/>
    </location>
</feature>
<dbReference type="Proteomes" id="UP000663848">
    <property type="component" value="Unassembled WGS sequence"/>
</dbReference>
<comment type="caution">
    <text evidence="2">The sequence shown here is derived from an EMBL/GenBank/DDBJ whole genome shotgun (WGS) entry which is preliminary data.</text>
</comment>
<dbReference type="AlphaFoldDB" id="A0A821MI24"/>
<sequence length="52" mass="5865">MARLSLVCIGLVLLATVWSSSLNIEGSSKRVLVLLDNLAIRESHSYYFKQLR</sequence>
<evidence type="ECO:0000313" key="3">
    <source>
        <dbReference type="Proteomes" id="UP000663848"/>
    </source>
</evidence>
<gene>
    <name evidence="2" type="ORF">QYT958_LOCUS22019</name>
</gene>
<dbReference type="EMBL" id="CAJOBR010004127">
    <property type="protein sequence ID" value="CAF4768350.1"/>
    <property type="molecule type" value="Genomic_DNA"/>
</dbReference>
<accession>A0A821MI24</accession>
<proteinExistence type="predicted"/>
<evidence type="ECO:0000256" key="1">
    <source>
        <dbReference type="SAM" id="SignalP"/>
    </source>
</evidence>